<keyword evidence="1" id="KW-0472">Membrane</keyword>
<dbReference type="RefSeq" id="WP_055086843.1">
    <property type="nucleotide sequence ID" value="NZ_CXSU01000012.1"/>
</dbReference>
<feature type="transmembrane region" description="Helical" evidence="1">
    <location>
        <begin position="78"/>
        <end position="100"/>
    </location>
</feature>
<protein>
    <submittedName>
        <fullName evidence="2">Uncharacterized protein</fullName>
    </submittedName>
</protein>
<feature type="transmembrane region" description="Helical" evidence="1">
    <location>
        <begin position="112"/>
        <end position="136"/>
    </location>
</feature>
<keyword evidence="1" id="KW-0812">Transmembrane</keyword>
<dbReference type="STRING" id="420998.JDO7802_03134"/>
<evidence type="ECO:0000313" key="3">
    <source>
        <dbReference type="Proteomes" id="UP000049222"/>
    </source>
</evidence>
<dbReference type="AlphaFoldDB" id="A0A0M6YQ09"/>
<sequence length="144" mass="15283">MKWRGLVFLLVFAVVYPLLALLTVQIAIWVAWEAVFVPRIQAVETFVLPLLVAGAGGVGGLPLVVLGRWATGSWRVAAAPSAIVVALLLGLAAVAGIPGLERLKPENDVLKILLAFSVAFLAMAACVWVSALYRLLLALRRGDA</sequence>
<organism evidence="2 3">
    <name type="scientific">Jannaschia donghaensis</name>
    <dbReference type="NCBI Taxonomy" id="420998"/>
    <lineage>
        <taxon>Bacteria</taxon>
        <taxon>Pseudomonadati</taxon>
        <taxon>Pseudomonadota</taxon>
        <taxon>Alphaproteobacteria</taxon>
        <taxon>Rhodobacterales</taxon>
        <taxon>Roseobacteraceae</taxon>
        <taxon>Jannaschia</taxon>
    </lineage>
</organism>
<keyword evidence="1" id="KW-1133">Transmembrane helix</keyword>
<evidence type="ECO:0000256" key="1">
    <source>
        <dbReference type="SAM" id="Phobius"/>
    </source>
</evidence>
<dbReference type="EMBL" id="CXSU01000012">
    <property type="protein sequence ID" value="CTQ51096.1"/>
    <property type="molecule type" value="Genomic_DNA"/>
</dbReference>
<evidence type="ECO:0000313" key="2">
    <source>
        <dbReference type="EMBL" id="CTQ51096.1"/>
    </source>
</evidence>
<keyword evidence="3" id="KW-1185">Reference proteome</keyword>
<reference evidence="2 3" key="1">
    <citation type="submission" date="2015-07" db="EMBL/GenBank/DDBJ databases">
        <authorList>
            <person name="Noorani M."/>
        </authorList>
    </citation>
    <scope>NUCLEOTIDE SEQUENCE [LARGE SCALE GENOMIC DNA]</scope>
    <source>
        <strain evidence="2 3">CECT 7802</strain>
    </source>
</reference>
<accession>A0A0M6YQ09</accession>
<feature type="transmembrane region" description="Helical" evidence="1">
    <location>
        <begin position="7"/>
        <end position="31"/>
    </location>
</feature>
<proteinExistence type="predicted"/>
<feature type="transmembrane region" description="Helical" evidence="1">
    <location>
        <begin position="46"/>
        <end position="66"/>
    </location>
</feature>
<dbReference type="Proteomes" id="UP000049222">
    <property type="component" value="Unassembled WGS sequence"/>
</dbReference>
<gene>
    <name evidence="2" type="ORF">JDO7802_03134</name>
</gene>
<name>A0A0M6YQ09_9RHOB</name>